<sequence length="174" mass="20528">MDSGVLSVVVTLVLIGFGIYELYNGIKQLVIHHKNKQEYMENHAKKYEFFEEYKLWFAIYVLVAVASFAAACYQMFVKNDGMYAIGFWVLCACCISFALDCLVKRRAWFYEDGFFYEKKYYRYRSVINVSKTNKLRPGFNVSFSKDPSMIVTRKMALKIKEKMQEAKENKKKRK</sequence>
<evidence type="ECO:0000313" key="2">
    <source>
        <dbReference type="EMBL" id="SUO03411.1"/>
    </source>
</evidence>
<dbReference type="OrthoDB" id="1651441at2"/>
<feature type="transmembrane region" description="Helical" evidence="1">
    <location>
        <begin position="55"/>
        <end position="76"/>
    </location>
</feature>
<name>A0A380LJA1_9FIRM</name>
<dbReference type="RefSeq" id="WP_022789817.1">
    <property type="nucleotide sequence ID" value="NZ_JACJIZ010000009.1"/>
</dbReference>
<keyword evidence="1" id="KW-0472">Membrane</keyword>
<reference evidence="2 3" key="1">
    <citation type="submission" date="2018-06" db="EMBL/GenBank/DDBJ databases">
        <authorList>
            <consortium name="Pathogen Informatics"/>
            <person name="Doyle S."/>
        </authorList>
    </citation>
    <scope>NUCLEOTIDE SEQUENCE [LARGE SCALE GENOMIC DNA]</scope>
    <source>
        <strain evidence="2 3">NCTC11087</strain>
    </source>
</reference>
<feature type="transmembrane region" description="Helical" evidence="1">
    <location>
        <begin position="6"/>
        <end position="26"/>
    </location>
</feature>
<dbReference type="Proteomes" id="UP000255523">
    <property type="component" value="Unassembled WGS sequence"/>
</dbReference>
<dbReference type="EMBL" id="UHFX01000003">
    <property type="protein sequence ID" value="SUO03411.1"/>
    <property type="molecule type" value="Genomic_DNA"/>
</dbReference>
<gene>
    <name evidence="2" type="ORF">NCTC11087_00272</name>
</gene>
<protein>
    <recommendedName>
        <fullName evidence="4">DUF986 family protein</fullName>
    </recommendedName>
</protein>
<organism evidence="2 3">
    <name type="scientific">Faecalicoccus pleomorphus</name>
    <dbReference type="NCBI Taxonomy" id="1323"/>
    <lineage>
        <taxon>Bacteria</taxon>
        <taxon>Bacillati</taxon>
        <taxon>Bacillota</taxon>
        <taxon>Erysipelotrichia</taxon>
        <taxon>Erysipelotrichales</taxon>
        <taxon>Erysipelotrichaceae</taxon>
        <taxon>Faecalicoccus</taxon>
    </lineage>
</organism>
<proteinExistence type="predicted"/>
<keyword evidence="1" id="KW-0812">Transmembrane</keyword>
<evidence type="ECO:0000256" key="1">
    <source>
        <dbReference type="SAM" id="Phobius"/>
    </source>
</evidence>
<keyword evidence="1" id="KW-1133">Transmembrane helix</keyword>
<keyword evidence="3" id="KW-1185">Reference proteome</keyword>
<feature type="transmembrane region" description="Helical" evidence="1">
    <location>
        <begin position="82"/>
        <end position="103"/>
    </location>
</feature>
<dbReference type="GeneID" id="77461266"/>
<evidence type="ECO:0000313" key="3">
    <source>
        <dbReference type="Proteomes" id="UP000255523"/>
    </source>
</evidence>
<accession>A0A380LJA1</accession>
<dbReference type="AlphaFoldDB" id="A0A380LJA1"/>
<evidence type="ECO:0008006" key="4">
    <source>
        <dbReference type="Google" id="ProtNLM"/>
    </source>
</evidence>